<feature type="compositionally biased region" description="Basic and acidic residues" evidence="1">
    <location>
        <begin position="58"/>
        <end position="69"/>
    </location>
</feature>
<feature type="signal peptide" evidence="2">
    <location>
        <begin position="1"/>
        <end position="22"/>
    </location>
</feature>
<feature type="compositionally biased region" description="Low complexity" evidence="1">
    <location>
        <begin position="70"/>
        <end position="85"/>
    </location>
</feature>
<sequence length="93" mass="9913">MLKGSLFLLLGVCLLIAECVTGDPIGAQIGRALEVKKVDSDGPVNRDKRSCGGFGNKCDNRVDNTDNSRDNNYNYNNHGGQNGMNVQGNANLG</sequence>
<evidence type="ECO:0000313" key="4">
    <source>
        <dbReference type="Proteomes" id="UP000192578"/>
    </source>
</evidence>
<accession>A0A9X6NHT2</accession>
<reference evidence="4" key="1">
    <citation type="submission" date="2017-01" db="EMBL/GenBank/DDBJ databases">
        <title>Comparative genomics of anhydrobiosis in the tardigrade Hypsibius dujardini.</title>
        <authorList>
            <person name="Yoshida Y."/>
            <person name="Koutsovoulos G."/>
            <person name="Laetsch D."/>
            <person name="Stevens L."/>
            <person name="Kumar S."/>
            <person name="Horikawa D."/>
            <person name="Ishino K."/>
            <person name="Komine S."/>
            <person name="Tomita M."/>
            <person name="Blaxter M."/>
            <person name="Arakawa K."/>
        </authorList>
    </citation>
    <scope>NUCLEOTIDE SEQUENCE [LARGE SCALE GENOMIC DNA]</scope>
    <source>
        <strain evidence="4">Z151</strain>
    </source>
</reference>
<dbReference type="EMBL" id="MTYJ01000313">
    <property type="protein sequence ID" value="OWA53308.1"/>
    <property type="molecule type" value="Genomic_DNA"/>
</dbReference>
<organism evidence="3 4">
    <name type="scientific">Hypsibius exemplaris</name>
    <name type="common">Freshwater tardigrade</name>
    <dbReference type="NCBI Taxonomy" id="2072580"/>
    <lineage>
        <taxon>Eukaryota</taxon>
        <taxon>Metazoa</taxon>
        <taxon>Ecdysozoa</taxon>
        <taxon>Tardigrada</taxon>
        <taxon>Eutardigrada</taxon>
        <taxon>Parachela</taxon>
        <taxon>Hypsibioidea</taxon>
        <taxon>Hypsibiidae</taxon>
        <taxon>Hypsibius</taxon>
    </lineage>
</organism>
<keyword evidence="2" id="KW-0732">Signal</keyword>
<proteinExistence type="predicted"/>
<protein>
    <submittedName>
        <fullName evidence="3">Uncharacterized protein</fullName>
    </submittedName>
</protein>
<gene>
    <name evidence="3" type="ORF">BV898_17743</name>
</gene>
<comment type="caution">
    <text evidence="3">The sequence shown here is derived from an EMBL/GenBank/DDBJ whole genome shotgun (WGS) entry which is preliminary data.</text>
</comment>
<dbReference type="AlphaFoldDB" id="A0A9X6NHT2"/>
<keyword evidence="4" id="KW-1185">Reference proteome</keyword>
<evidence type="ECO:0000256" key="2">
    <source>
        <dbReference type="SAM" id="SignalP"/>
    </source>
</evidence>
<dbReference type="Proteomes" id="UP000192578">
    <property type="component" value="Unassembled WGS sequence"/>
</dbReference>
<evidence type="ECO:0000256" key="1">
    <source>
        <dbReference type="SAM" id="MobiDB-lite"/>
    </source>
</evidence>
<name>A0A9X6NHT2_HYPEX</name>
<feature type="chain" id="PRO_5040927427" evidence="2">
    <location>
        <begin position="23"/>
        <end position="93"/>
    </location>
</feature>
<evidence type="ECO:0000313" key="3">
    <source>
        <dbReference type="EMBL" id="OWA53308.1"/>
    </source>
</evidence>
<feature type="region of interest" description="Disordered" evidence="1">
    <location>
        <begin position="52"/>
        <end position="93"/>
    </location>
</feature>